<feature type="region of interest" description="Disordered" evidence="11">
    <location>
        <begin position="830"/>
        <end position="861"/>
    </location>
</feature>
<dbReference type="PANTHER" id="PTHR13723:SF315">
    <property type="entry name" value="NO LONG NERVE CORD, ISOFORM C"/>
    <property type="match status" value="1"/>
</dbReference>
<evidence type="ECO:0000256" key="11">
    <source>
        <dbReference type="SAM" id="MobiDB-lite"/>
    </source>
</evidence>
<dbReference type="Pfam" id="PF01421">
    <property type="entry name" value="Reprolysin"/>
    <property type="match status" value="1"/>
</dbReference>
<dbReference type="InterPro" id="IPR036397">
    <property type="entry name" value="RNaseH_sf"/>
</dbReference>
<keyword evidence="7" id="KW-0482">Metalloprotease</keyword>
<keyword evidence="13" id="KW-1185">Reference proteome</keyword>
<organism evidence="13 14">
    <name type="scientific">Parastrongyloides trichosuri</name>
    <name type="common">Possum-specific nematode worm</name>
    <dbReference type="NCBI Taxonomy" id="131310"/>
    <lineage>
        <taxon>Eukaryota</taxon>
        <taxon>Metazoa</taxon>
        <taxon>Ecdysozoa</taxon>
        <taxon>Nematoda</taxon>
        <taxon>Chromadorea</taxon>
        <taxon>Rhabditida</taxon>
        <taxon>Tylenchina</taxon>
        <taxon>Panagrolaimomorpha</taxon>
        <taxon>Strongyloidoidea</taxon>
        <taxon>Strongyloididae</taxon>
        <taxon>Parastrongyloides</taxon>
    </lineage>
</organism>
<dbReference type="Gene3D" id="3.40.1620.60">
    <property type="match status" value="1"/>
</dbReference>
<dbReference type="Gene3D" id="3.40.390.10">
    <property type="entry name" value="Collagenase (Catalytic Domain)"/>
    <property type="match status" value="1"/>
</dbReference>
<reference evidence="14" key="1">
    <citation type="submission" date="2017-02" db="UniProtKB">
        <authorList>
            <consortium name="WormBaseParasite"/>
        </authorList>
    </citation>
    <scope>IDENTIFICATION</scope>
</reference>
<dbReference type="GO" id="GO:0030198">
    <property type="term" value="P:extracellular matrix organization"/>
    <property type="evidence" value="ECO:0007669"/>
    <property type="project" value="TreeGrafter"/>
</dbReference>
<protein>
    <submittedName>
        <fullName evidence="14">Peptidase M12B domain-containing protein</fullName>
    </submittedName>
</protein>
<dbReference type="GO" id="GO:0006508">
    <property type="term" value="P:proteolysis"/>
    <property type="evidence" value="ECO:0007669"/>
    <property type="project" value="UniProtKB-KW"/>
</dbReference>
<dbReference type="Pfam" id="PF00090">
    <property type="entry name" value="TSP_1"/>
    <property type="match status" value="7"/>
</dbReference>
<evidence type="ECO:0000256" key="6">
    <source>
        <dbReference type="ARBA" id="ARBA00022833"/>
    </source>
</evidence>
<evidence type="ECO:0000313" key="13">
    <source>
        <dbReference type="Proteomes" id="UP000038045"/>
    </source>
</evidence>
<evidence type="ECO:0000259" key="12">
    <source>
        <dbReference type="PROSITE" id="PS50215"/>
    </source>
</evidence>
<dbReference type="GO" id="GO:0004222">
    <property type="term" value="F:metalloendopeptidase activity"/>
    <property type="evidence" value="ECO:0007669"/>
    <property type="project" value="InterPro"/>
</dbReference>
<dbReference type="SUPFAM" id="SSF55486">
    <property type="entry name" value="Metalloproteases ('zincins'), catalytic domain"/>
    <property type="match status" value="1"/>
</dbReference>
<dbReference type="GO" id="GO:0046872">
    <property type="term" value="F:metal ion binding"/>
    <property type="evidence" value="ECO:0007669"/>
    <property type="project" value="UniProtKB-KW"/>
</dbReference>
<dbReference type="InterPro" id="IPR000884">
    <property type="entry name" value="TSP1_rpt"/>
</dbReference>
<keyword evidence="6 10" id="KW-0862">Zinc</keyword>
<dbReference type="SMART" id="SM00479">
    <property type="entry name" value="EXOIII"/>
    <property type="match status" value="1"/>
</dbReference>
<dbReference type="GO" id="GO:0005576">
    <property type="term" value="C:extracellular region"/>
    <property type="evidence" value="ECO:0007669"/>
    <property type="project" value="UniProtKB-SubCell"/>
</dbReference>
<evidence type="ECO:0000256" key="3">
    <source>
        <dbReference type="ARBA" id="ARBA00022670"/>
    </source>
</evidence>
<feature type="binding site" evidence="10">
    <location>
        <position position="447"/>
    </location>
    <ligand>
        <name>Zn(2+)</name>
        <dbReference type="ChEBI" id="CHEBI:29105"/>
        <note>catalytic</note>
    </ligand>
</feature>
<dbReference type="SUPFAM" id="SSF53098">
    <property type="entry name" value="Ribonuclease H-like"/>
    <property type="match status" value="1"/>
</dbReference>
<dbReference type="CDD" id="cd04273">
    <property type="entry name" value="ZnMc_ADAMTS_like"/>
    <property type="match status" value="1"/>
</dbReference>
<dbReference type="InterPro" id="IPR012337">
    <property type="entry name" value="RNaseH-like_sf"/>
</dbReference>
<evidence type="ECO:0000256" key="1">
    <source>
        <dbReference type="ARBA" id="ARBA00004613"/>
    </source>
</evidence>
<dbReference type="STRING" id="131310.A0A0N4ZJA0"/>
<dbReference type="InterPro" id="IPR041645">
    <property type="entry name" value="ADAMTS_CR_2"/>
</dbReference>
<dbReference type="PROSITE" id="PS50092">
    <property type="entry name" value="TSP1"/>
    <property type="match status" value="7"/>
</dbReference>
<keyword evidence="3" id="KW-0645">Protease</keyword>
<keyword evidence="9" id="KW-0325">Glycoprotein</keyword>
<dbReference type="PANTHER" id="PTHR13723">
    <property type="entry name" value="ADAMTS A DISINTEGRIN AND METALLOPROTEASE WITH THROMBOSPONDIN MOTIFS PROTEASE"/>
    <property type="match status" value="1"/>
</dbReference>
<keyword evidence="8" id="KW-1015">Disulfide bond</keyword>
<dbReference type="InterPro" id="IPR047201">
    <property type="entry name" value="ERI-1_3'hExo-like"/>
</dbReference>
<dbReference type="InterPro" id="IPR036383">
    <property type="entry name" value="TSP1_rpt_sf"/>
</dbReference>
<feature type="domain" description="Peptidase M12B" evidence="12">
    <location>
        <begin position="292"/>
        <end position="496"/>
    </location>
</feature>
<dbReference type="Pfam" id="PF17771">
    <property type="entry name" value="ADAMTS_CR_2"/>
    <property type="match status" value="1"/>
</dbReference>
<dbReference type="InterPro" id="IPR013520">
    <property type="entry name" value="Ribonucl_H"/>
</dbReference>
<evidence type="ECO:0000256" key="7">
    <source>
        <dbReference type="ARBA" id="ARBA00023049"/>
    </source>
</evidence>
<feature type="binding site" evidence="10">
    <location>
        <position position="457"/>
    </location>
    <ligand>
        <name>Zn(2+)</name>
        <dbReference type="ChEBI" id="CHEBI:29105"/>
        <note>catalytic</note>
    </ligand>
</feature>
<dbReference type="SUPFAM" id="SSF82895">
    <property type="entry name" value="TSP-1 type 1 repeat"/>
    <property type="match status" value="7"/>
</dbReference>
<evidence type="ECO:0000256" key="9">
    <source>
        <dbReference type="ARBA" id="ARBA00023180"/>
    </source>
</evidence>
<evidence type="ECO:0000256" key="4">
    <source>
        <dbReference type="ARBA" id="ARBA00022723"/>
    </source>
</evidence>
<evidence type="ECO:0000256" key="5">
    <source>
        <dbReference type="ARBA" id="ARBA00022801"/>
    </source>
</evidence>
<dbReference type="GO" id="GO:0031012">
    <property type="term" value="C:extracellular matrix"/>
    <property type="evidence" value="ECO:0007669"/>
    <property type="project" value="TreeGrafter"/>
</dbReference>
<dbReference type="Gene3D" id="2.20.100.10">
    <property type="entry name" value="Thrombospondin type-1 (TSP1) repeat"/>
    <property type="match status" value="8"/>
</dbReference>
<accession>A0A0N4ZJA0</accession>
<dbReference type="InterPro" id="IPR050439">
    <property type="entry name" value="ADAMTS_ADAMTS-like"/>
</dbReference>
<dbReference type="InterPro" id="IPR024079">
    <property type="entry name" value="MetalloPept_cat_dom_sf"/>
</dbReference>
<dbReference type="Pfam" id="PF25379">
    <property type="entry name" value="Adt-1"/>
    <property type="match status" value="1"/>
</dbReference>
<keyword evidence="5" id="KW-0378">Hydrolase</keyword>
<dbReference type="Gene3D" id="3.30.420.10">
    <property type="entry name" value="Ribonuclease H-like superfamily/Ribonuclease H"/>
    <property type="match status" value="1"/>
</dbReference>
<keyword evidence="2" id="KW-0964">Secreted</keyword>
<evidence type="ECO:0000313" key="14">
    <source>
        <dbReference type="WBParaSite" id="PTRK_0000800500.1"/>
    </source>
</evidence>
<dbReference type="FunFam" id="2.20.100.10:FF:000001">
    <property type="entry name" value="semaphorin-5A isoform X1"/>
    <property type="match status" value="1"/>
</dbReference>
<dbReference type="GO" id="GO:0003676">
    <property type="term" value="F:nucleic acid binding"/>
    <property type="evidence" value="ECO:0007669"/>
    <property type="project" value="InterPro"/>
</dbReference>
<dbReference type="Proteomes" id="UP000038045">
    <property type="component" value="Unplaced"/>
</dbReference>
<feature type="binding site" evidence="10">
    <location>
        <position position="451"/>
    </location>
    <ligand>
        <name>Zn(2+)</name>
        <dbReference type="ChEBI" id="CHEBI:29105"/>
        <note>catalytic</note>
    </ligand>
</feature>
<dbReference type="Pfam" id="PF00929">
    <property type="entry name" value="RNase_T"/>
    <property type="match status" value="1"/>
</dbReference>
<keyword evidence="4 10" id="KW-0479">Metal-binding</keyword>
<dbReference type="InterPro" id="IPR057401">
    <property type="entry name" value="Adt-1/2-like_dom"/>
</dbReference>
<sequence>MAGKLFHIKSCKKDYIPYFNYFLVIDFEATCENNAGPDYYHEIIEFPCLLVDGKCNEIISTFHSYVKPKKNPTITRFCSELTGISQNTINSAPSLKKGFHHKLTKRELLHTFGVEEHKDTPEYLFIDTERNIDHVGNKIIKFDAWNDTFMVRLKPNYNIIGRDMVSVIRDGNFTENIDGIELRNCHYQGEVISHGDVKAAISDCSFLIGTIAMNDHFLILQTIPHRIKNVEKRHIIFKREIEPLEQVNQNNNSNDESDFCEVNSNLVYPVNYTLPPEASIDSLFIFPQMDPMTLEIALFLDSELYNYFKREFALEPEKHLMEFSLALINNVHLLYQQPTLSPNLEIVIVRFEMWKSQPMGLETFVHRNGQAQTLLDSFCRYQSRINPGTDLTDNGHWDHGVMLTGYDIYHTTKSVAGVAPVGRMCDEIFSCSLVEGLHLGRSFVLAHEMGHSFGMVHDGVQNQCHKSSFLMSSVNGAGKTTWSACSSREFSAFLTQLDESGRGNCLRDPAVSISKADHIKDGRLPGQRFTIDQQCSYFWGTDYQVEIPNGRRLEDICRILWCGNNGSTISTAHPALEGSYCGDRKWCHEGKCRKWGFDEDEPAIINGEWSSWFSKETACPISPCQITGSISVRSQIRTCNDPAPNNGGRICEGSNIRGIICGTTNCKGFSQQEYGDKLCSALKNDKNKPDRQLSGTSFKHLQQPCKVWCHLKDSELIRNKGQFPNGTPCGQNKYCVGGSCLSVGCNKTMLINNRDDCEFISDSSISDIVSWGEWSSWSVCSVNCGSSGVQKRSRICNSEIKVGTVVKKSIPLQKPKKPVISFLNLFNNNKQNQQNKNKNKNKRNKKNVNKKNVNKKRGKKKDPVILQNEDLTCFGNSLEIRPCDPKPVECVILGAWTEWNQCSKIGKSTRSRICLSGDNCKSEEMEETKDCEIKKEWSSWLPCSVSCGIGFQVREKLCNGESCKDAQKQAKTCNIQDCNKKIQYEIGEWSEFSECSMTCGEGLKTRIRNCAHGVCPITAKYTETVTCNLGDCKDINNWSEWKEWQDCDALCGEGKQRRTRTCKAEFVFLCDGDNFEERVCFGEPCIVRSAPLLRLDESENELPEWSEWSSYSECSCFSQTQYRRRYCKITDPSLQGFCLGSITDTKSCVPKNCNPINGGWSPWSEYSSCSKKCGQAVGHQIRNRMCSNPLPSNKGLYCSGYSFDQRPCVGDIKVCNKSDVVHGAWSEWSSYGTCNDCKYTSRTRFCNSPSPKNNGKSCKGKDFEMRPCSCENDEGSGMGYFDEWSKWEENDCYKERYRICNGKCDDGDVYEKVKTCKNKLDNYDEWSEWSNCQITNCTSFSSTRTRFLSFY</sequence>
<dbReference type="CDD" id="cd06133">
    <property type="entry name" value="ERI-1_3'hExo_like"/>
    <property type="match status" value="1"/>
</dbReference>
<comment type="subcellular location">
    <subcellularLocation>
        <location evidence="1">Secreted</location>
    </subcellularLocation>
</comment>
<comment type="caution">
    <text evidence="10">Lacks conserved residue(s) required for the propagation of feature annotation.</text>
</comment>
<proteinExistence type="predicted"/>
<dbReference type="InterPro" id="IPR001590">
    <property type="entry name" value="Peptidase_M12B"/>
</dbReference>
<dbReference type="GO" id="GO:0000175">
    <property type="term" value="F:3'-5'-RNA exonuclease activity"/>
    <property type="evidence" value="ECO:0007669"/>
    <property type="project" value="InterPro"/>
</dbReference>
<name>A0A0N4ZJA0_PARTI</name>
<feature type="active site" evidence="10">
    <location>
        <position position="448"/>
    </location>
</feature>
<evidence type="ECO:0000256" key="10">
    <source>
        <dbReference type="PROSITE-ProRule" id="PRU00276"/>
    </source>
</evidence>
<dbReference type="PROSITE" id="PS50215">
    <property type="entry name" value="ADAM_MEPRO"/>
    <property type="match status" value="1"/>
</dbReference>
<evidence type="ECO:0000256" key="2">
    <source>
        <dbReference type="ARBA" id="ARBA00022525"/>
    </source>
</evidence>
<feature type="compositionally biased region" description="Basic residues" evidence="11">
    <location>
        <begin position="837"/>
        <end position="860"/>
    </location>
</feature>
<evidence type="ECO:0000256" key="8">
    <source>
        <dbReference type="ARBA" id="ARBA00023157"/>
    </source>
</evidence>
<dbReference type="SMART" id="SM00209">
    <property type="entry name" value="TSP1"/>
    <property type="match status" value="9"/>
</dbReference>
<dbReference type="WBParaSite" id="PTRK_0000800500.1">
    <property type="protein sequence ID" value="PTRK_0000800500.1"/>
    <property type="gene ID" value="PTRK_0000800500"/>
</dbReference>